<reference evidence="2 3" key="1">
    <citation type="submission" date="2016-12" db="EMBL/GenBank/DDBJ databases">
        <title>Diversity of luminous bacteria.</title>
        <authorList>
            <person name="Yoshizawa S."/>
            <person name="Kogure K."/>
        </authorList>
    </citation>
    <scope>NUCLEOTIDE SEQUENCE [LARGE SCALE GENOMIC DNA]</scope>
    <source>
        <strain evidence="2 3">SA4-48</strain>
    </source>
</reference>
<dbReference type="InterPro" id="IPR036465">
    <property type="entry name" value="vWFA_dom_sf"/>
</dbReference>
<comment type="caution">
    <text evidence="2">The sequence shown here is derived from an EMBL/GenBank/DDBJ whole genome shotgun (WGS) entry which is preliminary data.</text>
</comment>
<dbReference type="EMBL" id="MSCH01000003">
    <property type="protein sequence ID" value="PQJ53706.1"/>
    <property type="molecule type" value="Genomic_DNA"/>
</dbReference>
<dbReference type="Proteomes" id="UP000239007">
    <property type="component" value="Unassembled WGS sequence"/>
</dbReference>
<dbReference type="Gene3D" id="3.40.50.410">
    <property type="entry name" value="von Willebrand factor, type A domain"/>
    <property type="match status" value="1"/>
</dbReference>
<dbReference type="SMART" id="SM00327">
    <property type="entry name" value="VWA"/>
    <property type="match status" value="1"/>
</dbReference>
<name>A0A2S7UUP2_9GAMM</name>
<feature type="domain" description="VWFA" evidence="1">
    <location>
        <begin position="184"/>
        <end position="357"/>
    </location>
</feature>
<evidence type="ECO:0000313" key="3">
    <source>
        <dbReference type="Proteomes" id="UP000239007"/>
    </source>
</evidence>
<organism evidence="2 3">
    <name type="scientific">Psychrosphaera saromensis</name>
    <dbReference type="NCBI Taxonomy" id="716813"/>
    <lineage>
        <taxon>Bacteria</taxon>
        <taxon>Pseudomonadati</taxon>
        <taxon>Pseudomonadota</taxon>
        <taxon>Gammaproteobacteria</taxon>
        <taxon>Alteromonadales</taxon>
        <taxon>Pseudoalteromonadaceae</taxon>
        <taxon>Psychrosphaera</taxon>
    </lineage>
</organism>
<dbReference type="PROSITE" id="PS50234">
    <property type="entry name" value="VWFA"/>
    <property type="match status" value="1"/>
</dbReference>
<proteinExistence type="predicted"/>
<accession>A0A2S7UUP2</accession>
<dbReference type="Pfam" id="PF00092">
    <property type="entry name" value="VWA"/>
    <property type="match status" value="1"/>
</dbReference>
<sequence>MQKLLSALLVAALLQGCSSDDSDDEFSGTYSVGGSISGLSGDITLSINGADEVFTNNGVFTAKTRVTDSESYSVSIVNSSNELNCSITNNTGTSNIDVDSIEINCNGTDFSAYHLNGLAFNVEDPSVITFAFHLVDRYTELALDSLTNDNLLQFINVLEDGSSISPSESFLEIEQVKDFNAEYTTVFAIDISASLDDDELQQVIDTIKGVLVDPVTNESKLTTNQYISLLTFDSSVTTLIEQSQDVSELLTVLDAIEVGGNSTNLNGAIKTGSELWENEISLEQISYGSLIVFTDGNDTSSIVSEDEVLESTQDKDIYFIAIGTETDTAELAKFTSINNIFTESNFDELSDVLADTFTRVKTYEDGLYILSYASPSRAGDHELTIVAVDDYTCSTAVSDEEEQQISSTGNLTSCSDEQNYEFNAKDFSDVVTSLAIIGTADTFLDSVTFTAKLRWSNEVPEYTWKVVECQGSFTSVEADDHASITFTRTSSSLAGGKVTLTETTTGLAVDSHMIMATSFNDIELFYNRCAG</sequence>
<dbReference type="RefSeq" id="WP_105052198.1">
    <property type="nucleotide sequence ID" value="NZ_BMYG01000002.1"/>
</dbReference>
<evidence type="ECO:0000259" key="1">
    <source>
        <dbReference type="PROSITE" id="PS50234"/>
    </source>
</evidence>
<protein>
    <recommendedName>
        <fullName evidence="1">VWFA domain-containing protein</fullName>
    </recommendedName>
</protein>
<dbReference type="PROSITE" id="PS51257">
    <property type="entry name" value="PROKAR_LIPOPROTEIN"/>
    <property type="match status" value="1"/>
</dbReference>
<dbReference type="OrthoDB" id="9805121at2"/>
<dbReference type="SUPFAM" id="SSF53300">
    <property type="entry name" value="vWA-like"/>
    <property type="match status" value="1"/>
</dbReference>
<gene>
    <name evidence="2" type="ORF">BTO11_08520</name>
</gene>
<dbReference type="InterPro" id="IPR002035">
    <property type="entry name" value="VWF_A"/>
</dbReference>
<evidence type="ECO:0000313" key="2">
    <source>
        <dbReference type="EMBL" id="PQJ53706.1"/>
    </source>
</evidence>
<dbReference type="AlphaFoldDB" id="A0A2S7UUP2"/>
<keyword evidence="3" id="KW-1185">Reference proteome</keyword>
<dbReference type="CDD" id="cd00198">
    <property type="entry name" value="vWFA"/>
    <property type="match status" value="1"/>
</dbReference>